<dbReference type="InterPro" id="IPR010282">
    <property type="entry name" value="Uncharacterised_HutD/Ves"/>
</dbReference>
<accession>A0A850QCT9</accession>
<gene>
    <name evidence="1" type="ORF">HV832_04820</name>
</gene>
<protein>
    <submittedName>
        <fullName evidence="1">HutD family protein</fullName>
    </submittedName>
</protein>
<dbReference type="EMBL" id="JABXYJ010000002">
    <property type="protein sequence ID" value="NVO77148.1"/>
    <property type="molecule type" value="Genomic_DNA"/>
</dbReference>
<dbReference type="InterPro" id="IPR014710">
    <property type="entry name" value="RmlC-like_jellyroll"/>
</dbReference>
<name>A0A850QCT9_9BURK</name>
<dbReference type="PANTHER" id="PTHR37943:SF1">
    <property type="entry name" value="PROTEIN VES"/>
    <property type="match status" value="1"/>
</dbReference>
<dbReference type="CDD" id="cd20293">
    <property type="entry name" value="cupin_HutD_N"/>
    <property type="match status" value="1"/>
</dbReference>
<evidence type="ECO:0000313" key="2">
    <source>
        <dbReference type="Proteomes" id="UP000588051"/>
    </source>
</evidence>
<proteinExistence type="predicted"/>
<dbReference type="RefSeq" id="WP_176802406.1">
    <property type="nucleotide sequence ID" value="NZ_JABXYJ010000002.1"/>
</dbReference>
<dbReference type="Pfam" id="PF05962">
    <property type="entry name" value="HutD"/>
    <property type="match status" value="1"/>
</dbReference>
<dbReference type="AlphaFoldDB" id="A0A850QCT9"/>
<organism evidence="1 2">
    <name type="scientific">Undibacterium oligocarboniphilum</name>
    <dbReference type="NCBI Taxonomy" id="666702"/>
    <lineage>
        <taxon>Bacteria</taxon>
        <taxon>Pseudomonadati</taxon>
        <taxon>Pseudomonadota</taxon>
        <taxon>Betaproteobacteria</taxon>
        <taxon>Burkholderiales</taxon>
        <taxon>Oxalobacteraceae</taxon>
        <taxon>Undibacterium</taxon>
    </lineage>
</organism>
<dbReference type="Proteomes" id="UP000588051">
    <property type="component" value="Unassembled WGS sequence"/>
</dbReference>
<sequence length="203" mass="22223">MALTHRWHTADYQTMPWKNGGGITTELAIFPAGATLGHFIWRLSTASVHADGPFSHFPQIDRSLAVLEGAGLVLHDDDPTVPPVQLTTDSTPYRFLGESSISASLLDGQILDLNMMTHRAVCSHFMRQLTAGQHDIDAADAQQVLLYCVSGQATLGQGHTMSPGDLCQFEEERDGRGAQFQCNATEDTLLYLITLHFLNRGQS</sequence>
<reference evidence="1 2" key="1">
    <citation type="submission" date="2020-06" db="EMBL/GenBank/DDBJ databases">
        <authorList>
            <person name="Qiu C."/>
            <person name="Liu Z."/>
        </authorList>
    </citation>
    <scope>NUCLEOTIDE SEQUENCE [LARGE SCALE GENOMIC DNA]</scope>
    <source>
        <strain evidence="1 2">EM 1</strain>
    </source>
</reference>
<dbReference type="PANTHER" id="PTHR37943">
    <property type="entry name" value="PROTEIN VES"/>
    <property type="match status" value="1"/>
</dbReference>
<evidence type="ECO:0000313" key="1">
    <source>
        <dbReference type="EMBL" id="NVO77148.1"/>
    </source>
</evidence>
<dbReference type="InterPro" id="IPR011051">
    <property type="entry name" value="RmlC_Cupin_sf"/>
</dbReference>
<dbReference type="SUPFAM" id="SSF51182">
    <property type="entry name" value="RmlC-like cupins"/>
    <property type="match status" value="1"/>
</dbReference>
<keyword evidence="2" id="KW-1185">Reference proteome</keyword>
<comment type="caution">
    <text evidence="1">The sequence shown here is derived from an EMBL/GenBank/DDBJ whole genome shotgun (WGS) entry which is preliminary data.</text>
</comment>
<dbReference type="Gene3D" id="2.60.120.10">
    <property type="entry name" value="Jelly Rolls"/>
    <property type="match status" value="1"/>
</dbReference>